<reference evidence="2" key="1">
    <citation type="submission" date="2023-04" db="EMBL/GenBank/DDBJ databases">
        <title>Phytophthora fragariaefolia NBRC 109709.</title>
        <authorList>
            <person name="Ichikawa N."/>
            <person name="Sato H."/>
            <person name="Tonouchi N."/>
        </authorList>
    </citation>
    <scope>NUCLEOTIDE SEQUENCE</scope>
    <source>
        <strain evidence="2">NBRC 109709</strain>
    </source>
</reference>
<feature type="compositionally biased region" description="Basic and acidic residues" evidence="1">
    <location>
        <begin position="40"/>
        <end position="64"/>
    </location>
</feature>
<name>A0A9W6Y9A9_9STRA</name>
<proteinExistence type="predicted"/>
<keyword evidence="3" id="KW-1185">Reference proteome</keyword>
<feature type="region of interest" description="Disordered" evidence="1">
    <location>
        <begin position="39"/>
        <end position="78"/>
    </location>
</feature>
<evidence type="ECO:0000313" key="3">
    <source>
        <dbReference type="Proteomes" id="UP001165121"/>
    </source>
</evidence>
<dbReference type="Proteomes" id="UP001165121">
    <property type="component" value="Unassembled WGS sequence"/>
</dbReference>
<comment type="caution">
    <text evidence="2">The sequence shown here is derived from an EMBL/GenBank/DDBJ whole genome shotgun (WGS) entry which is preliminary data.</text>
</comment>
<organism evidence="2 3">
    <name type="scientific">Phytophthora fragariaefolia</name>
    <dbReference type="NCBI Taxonomy" id="1490495"/>
    <lineage>
        <taxon>Eukaryota</taxon>
        <taxon>Sar</taxon>
        <taxon>Stramenopiles</taxon>
        <taxon>Oomycota</taxon>
        <taxon>Peronosporomycetes</taxon>
        <taxon>Peronosporales</taxon>
        <taxon>Peronosporaceae</taxon>
        <taxon>Phytophthora</taxon>
    </lineage>
</organism>
<evidence type="ECO:0000256" key="1">
    <source>
        <dbReference type="SAM" id="MobiDB-lite"/>
    </source>
</evidence>
<evidence type="ECO:0000313" key="2">
    <source>
        <dbReference type="EMBL" id="GMF56145.1"/>
    </source>
</evidence>
<accession>A0A9W6Y9A9</accession>
<dbReference type="AlphaFoldDB" id="A0A9W6Y9A9"/>
<gene>
    <name evidence="2" type="ORF">Pfra01_002377900</name>
</gene>
<sequence length="99" mass="10940">MDRHGSGDSGRNDASYASMRSQIIRRDGAALIDMNWSAHGKHDSHDRLDRHAGHDIDKATRDSMDLLDTEDTNDTKDSTDTIDTLANAIVTVYIHACVT</sequence>
<protein>
    <submittedName>
        <fullName evidence="2">Unnamed protein product</fullName>
    </submittedName>
</protein>
<dbReference type="EMBL" id="BSXT01003916">
    <property type="protein sequence ID" value="GMF56145.1"/>
    <property type="molecule type" value="Genomic_DNA"/>
</dbReference>